<dbReference type="InterPro" id="IPR002477">
    <property type="entry name" value="Peptidoglycan-bd-like"/>
</dbReference>
<dbReference type="RefSeq" id="WP_187711508.1">
    <property type="nucleotide sequence ID" value="NZ_CP060820.1"/>
</dbReference>
<accession>A0A7H0FVJ9</accession>
<evidence type="ECO:0000259" key="3">
    <source>
        <dbReference type="Pfam" id="PF21277"/>
    </source>
</evidence>
<proteinExistence type="predicted"/>
<evidence type="ECO:0000313" key="5">
    <source>
        <dbReference type="Proteomes" id="UP000516018"/>
    </source>
</evidence>
<reference evidence="4 5" key="1">
    <citation type="submission" date="2020-08" db="EMBL/GenBank/DDBJ databases">
        <title>Lysobacter sp. II4 sp. nov., isolated from soil.</title>
        <authorList>
            <person name="Woo C.Y."/>
            <person name="Kim J."/>
        </authorList>
    </citation>
    <scope>NUCLEOTIDE SEQUENCE [LARGE SCALE GENOMIC DNA]</scope>
    <source>
        <strain evidence="4 5">II4</strain>
    </source>
</reference>
<dbReference type="Pfam" id="PF20410">
    <property type="entry name" value="X-Tfes_XVIPCD"/>
    <property type="match status" value="1"/>
</dbReference>
<protein>
    <submittedName>
        <fullName evidence="4">Peptidoglycan-binding protein</fullName>
    </submittedName>
</protein>
<name>A0A7H0FVJ9_9GAMM</name>
<dbReference type="Proteomes" id="UP000516018">
    <property type="component" value="Chromosome"/>
</dbReference>
<feature type="domain" description="Peptidoglycan binding-like" evidence="1">
    <location>
        <begin position="258"/>
        <end position="318"/>
    </location>
</feature>
<dbReference type="KEGG" id="lsx:H8B22_11230"/>
<dbReference type="InterPro" id="IPR046519">
    <property type="entry name" value="X-Tfes_XVIPCD"/>
</dbReference>
<dbReference type="InterPro" id="IPR036366">
    <property type="entry name" value="PGBDSf"/>
</dbReference>
<organism evidence="4 5">
    <name type="scientific">Agrilutibacter terrestris</name>
    <dbReference type="NCBI Taxonomy" id="2865112"/>
    <lineage>
        <taxon>Bacteria</taxon>
        <taxon>Pseudomonadati</taxon>
        <taxon>Pseudomonadota</taxon>
        <taxon>Gammaproteobacteria</taxon>
        <taxon>Lysobacterales</taxon>
        <taxon>Lysobacteraceae</taxon>
        <taxon>Agrilutibacter</taxon>
    </lineage>
</organism>
<dbReference type="Pfam" id="PF21277">
    <property type="entry name" value="T6SS_VgrG3-like_C"/>
    <property type="match status" value="1"/>
</dbReference>
<dbReference type="InterPro" id="IPR036365">
    <property type="entry name" value="PGBD-like_sf"/>
</dbReference>
<dbReference type="Pfam" id="PF01471">
    <property type="entry name" value="PG_binding_1"/>
    <property type="match status" value="1"/>
</dbReference>
<dbReference type="SUPFAM" id="SSF47090">
    <property type="entry name" value="PGBD-like"/>
    <property type="match status" value="1"/>
</dbReference>
<dbReference type="InterPro" id="IPR049073">
    <property type="entry name" value="T6SS_VgrG3-like_C"/>
</dbReference>
<feature type="domain" description="Type VI secretion system spike protein VgrG3-like C-terminal" evidence="3">
    <location>
        <begin position="17"/>
        <end position="204"/>
    </location>
</feature>
<gene>
    <name evidence="4" type="ORF">H8B22_11230</name>
</gene>
<evidence type="ECO:0000313" key="4">
    <source>
        <dbReference type="EMBL" id="QNP40065.1"/>
    </source>
</evidence>
<dbReference type="Gene3D" id="1.10.101.10">
    <property type="entry name" value="PGBD-like superfamily/PGBD"/>
    <property type="match status" value="1"/>
</dbReference>
<dbReference type="AlphaFoldDB" id="A0A7H0FVJ9"/>
<evidence type="ECO:0000259" key="1">
    <source>
        <dbReference type="Pfam" id="PF01471"/>
    </source>
</evidence>
<dbReference type="EMBL" id="CP060820">
    <property type="protein sequence ID" value="QNP40065.1"/>
    <property type="molecule type" value="Genomic_DNA"/>
</dbReference>
<feature type="domain" description="X-Tfes XVIPCD" evidence="2">
    <location>
        <begin position="329"/>
        <end position="424"/>
    </location>
</feature>
<sequence>MSEDMHAARRAVESWRLGQTSAHYESSGLGAGVISSGKGDHGGVSYGAYQLSSKMGTLAEYLEQSRYGEQFKGLTPATPTFNAKWKEIARTDPEFARDQHDYIGRSHYGEQLDKLKGAGLDLSTRGRAVQDVIWSTSVQFGGLTQRIVGKGIEEKFGKGVDLSLLSDKDVVVAIQDYKISHNSTLFKSSPEWQPGLLRRAQAEKASLVALAGHEESLRRSGVDLGVAPVHGKAHRSREDVLLDRSTMASDILKSGDENEHVRLVQKDLLKLGYTDRQGRSLKLDGDFGQRTEEALRAFQKAHGLRVDGVVGKDTRLALQEATLSPLLSEKTHPDHGLFREVKDGIARLGPGAVPGGSEDGLAAAVAAQAKLGGLRHVDHVLMNSQGDRVLAVQGDLHDPAKRWVHVDRVEALGRSVESSTGELKEGQLQREQAAQANIQAQHMEHRSGLSVGMRP</sequence>
<keyword evidence="5" id="KW-1185">Reference proteome</keyword>
<evidence type="ECO:0000259" key="2">
    <source>
        <dbReference type="Pfam" id="PF20410"/>
    </source>
</evidence>